<comment type="subcellular location">
    <subcellularLocation>
        <location evidence="1">Membrane</location>
    </subcellularLocation>
</comment>
<dbReference type="Proteomes" id="UP001152320">
    <property type="component" value="Chromosome 12"/>
</dbReference>
<dbReference type="EMBL" id="JAIZAY010000012">
    <property type="protein sequence ID" value="KAJ8031426.1"/>
    <property type="molecule type" value="Genomic_DNA"/>
</dbReference>
<protein>
    <submittedName>
        <fullName evidence="12">Sushi domain-containing protein 2</fullName>
    </submittedName>
</protein>
<keyword evidence="5 6" id="KW-1015">Disulfide bond</keyword>
<evidence type="ECO:0000256" key="5">
    <source>
        <dbReference type="ARBA" id="ARBA00023157"/>
    </source>
</evidence>
<comment type="caution">
    <text evidence="6">Lacks conserved residue(s) required for the propagation of feature annotation.</text>
</comment>
<keyword evidence="6" id="KW-0768">Sushi</keyword>
<dbReference type="SUPFAM" id="SSF57535">
    <property type="entry name" value="Complement control module/SCR domain"/>
    <property type="match status" value="1"/>
</dbReference>
<evidence type="ECO:0000256" key="1">
    <source>
        <dbReference type="ARBA" id="ARBA00004370"/>
    </source>
</evidence>
<dbReference type="OrthoDB" id="6484170at2759"/>
<dbReference type="InterPro" id="IPR051495">
    <property type="entry name" value="Epithelial_Barrier/Signaling"/>
</dbReference>
<feature type="chain" id="PRO_5040504226" evidence="8">
    <location>
        <begin position="22"/>
        <end position="1191"/>
    </location>
</feature>
<feature type="domain" description="VWFD" evidence="11">
    <location>
        <begin position="827"/>
        <end position="1021"/>
    </location>
</feature>
<evidence type="ECO:0000313" key="13">
    <source>
        <dbReference type="Proteomes" id="UP001152320"/>
    </source>
</evidence>
<organism evidence="12 13">
    <name type="scientific">Holothuria leucospilota</name>
    <name type="common">Black long sea cucumber</name>
    <name type="synonym">Mertensiothuria leucospilota</name>
    <dbReference type="NCBI Taxonomy" id="206669"/>
    <lineage>
        <taxon>Eukaryota</taxon>
        <taxon>Metazoa</taxon>
        <taxon>Echinodermata</taxon>
        <taxon>Eleutherozoa</taxon>
        <taxon>Echinozoa</taxon>
        <taxon>Holothuroidea</taxon>
        <taxon>Aspidochirotacea</taxon>
        <taxon>Aspidochirotida</taxon>
        <taxon>Holothuriidae</taxon>
        <taxon>Holothuria</taxon>
    </lineage>
</organism>
<evidence type="ECO:0000256" key="2">
    <source>
        <dbReference type="ARBA" id="ARBA00022692"/>
    </source>
</evidence>
<keyword evidence="13" id="KW-1185">Reference proteome</keyword>
<evidence type="ECO:0000259" key="9">
    <source>
        <dbReference type="PROSITE" id="PS50856"/>
    </source>
</evidence>
<evidence type="ECO:0000256" key="4">
    <source>
        <dbReference type="ARBA" id="ARBA00023136"/>
    </source>
</evidence>
<dbReference type="SMART" id="SM00216">
    <property type="entry name" value="VWD"/>
    <property type="match status" value="1"/>
</dbReference>
<comment type="caution">
    <text evidence="12">The sequence shown here is derived from an EMBL/GenBank/DDBJ whole genome shotgun (WGS) entry which is preliminary data.</text>
</comment>
<accession>A0A9Q1H3Y8</accession>
<dbReference type="InterPro" id="IPR035234">
    <property type="entry name" value="IgGFc-bd_N"/>
</dbReference>
<keyword evidence="4 7" id="KW-0472">Membrane</keyword>
<dbReference type="AlphaFoldDB" id="A0A9Q1H3Y8"/>
<evidence type="ECO:0000259" key="11">
    <source>
        <dbReference type="PROSITE" id="PS51233"/>
    </source>
</evidence>
<dbReference type="PANTHER" id="PTHR13802:SF52">
    <property type="entry name" value="MUCIN-4"/>
    <property type="match status" value="1"/>
</dbReference>
<evidence type="ECO:0000256" key="8">
    <source>
        <dbReference type="SAM" id="SignalP"/>
    </source>
</evidence>
<dbReference type="Pfam" id="PF00094">
    <property type="entry name" value="VWD"/>
    <property type="match status" value="1"/>
</dbReference>
<dbReference type="InterPro" id="IPR005533">
    <property type="entry name" value="AMOP_dom"/>
</dbReference>
<feature type="disulfide bond" evidence="6">
    <location>
        <begin position="1126"/>
        <end position="1153"/>
    </location>
</feature>
<evidence type="ECO:0000313" key="12">
    <source>
        <dbReference type="EMBL" id="KAJ8031426.1"/>
    </source>
</evidence>
<dbReference type="Pfam" id="PF17517">
    <property type="entry name" value="IgGFc_binding"/>
    <property type="match status" value="1"/>
</dbReference>
<gene>
    <name evidence="12" type="ORF">HOLleu_24612</name>
</gene>
<proteinExistence type="predicted"/>
<dbReference type="Gene3D" id="2.10.70.10">
    <property type="entry name" value="Complement Module, domain 1"/>
    <property type="match status" value="1"/>
</dbReference>
<keyword evidence="2 7" id="KW-0812">Transmembrane</keyword>
<dbReference type="Pfam" id="PF00084">
    <property type="entry name" value="Sushi"/>
    <property type="match status" value="1"/>
</dbReference>
<reference evidence="12" key="1">
    <citation type="submission" date="2021-10" db="EMBL/GenBank/DDBJ databases">
        <title>Tropical sea cucumber genome reveals ecological adaptation and Cuvierian tubules defense mechanism.</title>
        <authorList>
            <person name="Chen T."/>
        </authorList>
    </citation>
    <scope>NUCLEOTIDE SEQUENCE</scope>
    <source>
        <strain evidence="12">Nanhai2018</strain>
        <tissue evidence="12">Muscle</tissue>
    </source>
</reference>
<keyword evidence="8" id="KW-0732">Signal</keyword>
<dbReference type="InterPro" id="IPR035976">
    <property type="entry name" value="Sushi/SCR/CCP_sf"/>
</dbReference>
<dbReference type="CDD" id="cd00033">
    <property type="entry name" value="CCP"/>
    <property type="match status" value="1"/>
</dbReference>
<dbReference type="SMART" id="SM00032">
    <property type="entry name" value="CCP"/>
    <property type="match status" value="1"/>
</dbReference>
<dbReference type="Pfam" id="PF03782">
    <property type="entry name" value="AMOP"/>
    <property type="match status" value="1"/>
</dbReference>
<dbReference type="PROSITE" id="PS50856">
    <property type="entry name" value="AMOP"/>
    <property type="match status" value="1"/>
</dbReference>
<dbReference type="InterPro" id="IPR056619">
    <property type="entry name" value="C8-3_MUC4"/>
</dbReference>
<feature type="domain" description="AMOP" evidence="9">
    <location>
        <begin position="678"/>
        <end position="815"/>
    </location>
</feature>
<dbReference type="InterPro" id="IPR000436">
    <property type="entry name" value="Sushi_SCR_CCP_dom"/>
</dbReference>
<dbReference type="GO" id="GO:0016020">
    <property type="term" value="C:membrane"/>
    <property type="evidence" value="ECO:0007669"/>
    <property type="project" value="UniProtKB-SubCell"/>
</dbReference>
<dbReference type="PROSITE" id="PS50923">
    <property type="entry name" value="SUSHI"/>
    <property type="match status" value="1"/>
</dbReference>
<evidence type="ECO:0000256" key="3">
    <source>
        <dbReference type="ARBA" id="ARBA00022989"/>
    </source>
</evidence>
<name>A0A9Q1H3Y8_HOLLE</name>
<dbReference type="SMART" id="SM00723">
    <property type="entry name" value="AMOP"/>
    <property type="match status" value="1"/>
</dbReference>
<evidence type="ECO:0000259" key="10">
    <source>
        <dbReference type="PROSITE" id="PS50923"/>
    </source>
</evidence>
<dbReference type="PANTHER" id="PTHR13802">
    <property type="entry name" value="MUCIN 4-RELATED"/>
    <property type="match status" value="1"/>
</dbReference>
<evidence type="ECO:0000256" key="6">
    <source>
        <dbReference type="PROSITE-ProRule" id="PRU00302"/>
    </source>
</evidence>
<evidence type="ECO:0000256" key="7">
    <source>
        <dbReference type="SAM" id="Phobius"/>
    </source>
</evidence>
<feature type="signal peptide" evidence="8">
    <location>
        <begin position="1"/>
        <end position="21"/>
    </location>
</feature>
<dbReference type="Pfam" id="PF23263">
    <property type="entry name" value="C8-3_MUC4"/>
    <property type="match status" value="1"/>
</dbReference>
<dbReference type="InterPro" id="IPR001846">
    <property type="entry name" value="VWF_type-D"/>
</dbReference>
<sequence>MNALVGVIGVVALYLLVNANGQQSNFPSECRGISRGRDFVVAFTSNLQNSVGELHILVVAFSDNPTTVTISSKHKVNSTNYQVNFEIPARGFRRTTIPYDFLLQPTDDHSDKVLRVTASSDVSVYGMNYEPFSTDAFLALPNVQLGTHYIATTIRTTQTGTASSIIAVVGLEDNTEIQVLLTSSVRFNATVYNAGDILHFSVNSDEAAQVIGLRGADLSGSIIRSSSPIVAYSGHQCASTASSFCDILSEQLIPVNSWGSTHIYTATGTEDDTSIFRIFAFLDGTIISVPGFPNRTLNSGEFWEVQLSGYGVISSNFPSKVVQILRFISGTLVDPSIIQVPSEEQFAFVFGFTTPPKSGGDGSGFFNFVNIVVKANECNTVTTNGQRLQCATTAVPVPGTEYVVVTQQLPKGEGVYFIEQSSSKATSPMSVIVYGYEDDETYGYAAGLSLPSEGRLLSISPFVVHENGGDVLTTTLPCAEQMLPNQGKARCRFRQASLGLETIIDGIFQGFYQVLCPTFPFKSIGLISLDVSIDNGLTYPYSDTIYVASEDDLQPRVTFERSDNNFEYYIDLTNEDTQFIIQWNPLDFEDATHVLMSMIVLTNDDDKYLMWVDEIGLEQSFANSGRVTFQKELITSIKRGREKRQEQDPIKQNIDQLVIRVRKEGWLACYTTKKAIRVIEKDRNGRDPCTAQLPVLMNYSLPQQLPPCPCDNERARRDERYTKSNTAIGFFHKGAQNCYRRGADGSSAGVQCCYNDMGDLILDPNEGAGSADYFSPTIWDTLFTKKHFRTDVVPWVACCLLSNIENACERYFMFRPPTDCTGYDRPGTGTGTGDPHIITLDQTEYTFNGVGEFILLESTLHDVIFQGRMEKLSGTNASVFTAFAVRGDLLPTVQVGRSPEGQTLIFINGTQFQVMHENKVIPRFSFEGFHIDMNEDLSKLRVTYTFGLSIEIVILSKVMSYTVFLSEKFKGKTRGLLGNFNDDPNDDFTLPNGDILSSDSSLQQIHYDFGLKWGLEESKSIFTYLPPNDFEVYNNPSFVPNFLIPTLSELSNEIKDTCGLNFACLFDAVNSGDISLANQTLSQVSRYYETRTSLNKIVNCWFPENFENGKIKGGVYYVNSSYDLSCLDGYYLIGSDVNYCASDGQWSNDFPSCISNFILFGLPAALLCILILLITITVVIKCCCRSPKNVV</sequence>
<feature type="domain" description="Sushi" evidence="10">
    <location>
        <begin position="1098"/>
        <end position="1155"/>
    </location>
</feature>
<dbReference type="PROSITE" id="PS51233">
    <property type="entry name" value="VWFD"/>
    <property type="match status" value="1"/>
</dbReference>
<feature type="transmembrane region" description="Helical" evidence="7">
    <location>
        <begin position="1157"/>
        <end position="1180"/>
    </location>
</feature>
<keyword evidence="3 7" id="KW-1133">Transmembrane helix</keyword>